<dbReference type="EMBL" id="FNHU01000006">
    <property type="protein sequence ID" value="SDM75600.1"/>
    <property type="molecule type" value="Genomic_DNA"/>
</dbReference>
<feature type="transmembrane region" description="Helical" evidence="1">
    <location>
        <begin position="197"/>
        <end position="214"/>
    </location>
</feature>
<feature type="transmembrane region" description="Helical" evidence="1">
    <location>
        <begin position="82"/>
        <end position="106"/>
    </location>
</feature>
<accession>A0A1G9VTU5</accession>
<keyword evidence="1" id="KW-1133">Transmembrane helix</keyword>
<feature type="transmembrane region" description="Helical" evidence="1">
    <location>
        <begin position="23"/>
        <end position="44"/>
    </location>
</feature>
<feature type="transmembrane region" description="Helical" evidence="1">
    <location>
        <begin position="127"/>
        <end position="152"/>
    </location>
</feature>
<proteinExistence type="predicted"/>
<keyword evidence="1" id="KW-0812">Transmembrane</keyword>
<protein>
    <submittedName>
        <fullName evidence="2">ABC-2 type transport system permease protein</fullName>
    </submittedName>
</protein>
<keyword evidence="1" id="KW-0472">Membrane</keyword>
<feature type="transmembrane region" description="Helical" evidence="1">
    <location>
        <begin position="434"/>
        <end position="454"/>
    </location>
</feature>
<feature type="transmembrane region" description="Helical" evidence="1">
    <location>
        <begin position="498"/>
        <end position="516"/>
    </location>
</feature>
<gene>
    <name evidence="2" type="ORF">SAMN04487766_106141</name>
</gene>
<organism evidence="2 3">
    <name type="scientific">Actinomyces ruminicola</name>
    <dbReference type="NCBI Taxonomy" id="332524"/>
    <lineage>
        <taxon>Bacteria</taxon>
        <taxon>Bacillati</taxon>
        <taxon>Actinomycetota</taxon>
        <taxon>Actinomycetes</taxon>
        <taxon>Actinomycetales</taxon>
        <taxon>Actinomycetaceae</taxon>
        <taxon>Actinomyces</taxon>
    </lineage>
</organism>
<name>A0A1G9VTU5_9ACTO</name>
<evidence type="ECO:0000256" key="1">
    <source>
        <dbReference type="SAM" id="Phobius"/>
    </source>
</evidence>
<feature type="transmembrane region" description="Helical" evidence="1">
    <location>
        <begin position="164"/>
        <end position="185"/>
    </location>
</feature>
<evidence type="ECO:0000313" key="2">
    <source>
        <dbReference type="EMBL" id="SDM75600.1"/>
    </source>
</evidence>
<dbReference type="RefSeq" id="WP_092609922.1">
    <property type="nucleotide sequence ID" value="NZ_FNHU01000006.1"/>
</dbReference>
<feature type="transmembrane region" description="Helical" evidence="1">
    <location>
        <begin position="392"/>
        <end position="422"/>
    </location>
</feature>
<reference evidence="2 3" key="1">
    <citation type="submission" date="2016-10" db="EMBL/GenBank/DDBJ databases">
        <authorList>
            <person name="de Groot N.N."/>
        </authorList>
    </citation>
    <scope>NUCLEOTIDE SEQUENCE [LARGE SCALE GENOMIC DNA]</scope>
    <source>
        <strain evidence="2 3">KPR-7B</strain>
    </source>
</reference>
<evidence type="ECO:0000313" key="3">
    <source>
        <dbReference type="Proteomes" id="UP000199671"/>
    </source>
</evidence>
<dbReference type="AlphaFoldDB" id="A0A1G9VTU5"/>
<sequence>MTPPLAWRRVICTTRLLAREERAWLVTLPAAVALLTALLAPGYATTYATAEDLARAVAMSRISKTLTALYGELPAAADAVQLAVWELGALTCLLLGVVVVLRSVAVSRAQEDGVRSELLRGTGVGPVGGLAASGLVLGMQCALLGVGAGTGLLALEGARPADALAYGAAVCGTCALLAAATMLLAQLTTDATGARGAGLAALGLLYAGHGVWAAERWSWAGAWSPFALRGAIDPGGADDWRPLLVAGAALLVLLTVAAAAARSRDLGAGLVRIDLRHRRPLRAGGPVTLALRLSRMQLLAWAVATAAVAGVLTAMGENMVELARRGAVEGGALGSLLGGSDPGAGFLDFIGVLAGALACAQAVVLAGRFAAEERSGLVEAERGTGTGSARLLSSWCLVSLLAAALTLGAAALVSGLVGAALLDTTAGDALRLVAGQWPSAAASAGVTALLGGLWPQARWLAWAPLLVGLAIAQLGPSLDLPQRVVDAGLFAQAGKAASTWLLLIGAAGVVLGAVAAHHRDLHPGRGGGPGAKSVHP</sequence>
<dbReference type="OrthoDB" id="3250649at2"/>
<dbReference type="Proteomes" id="UP000199671">
    <property type="component" value="Unassembled WGS sequence"/>
</dbReference>
<feature type="transmembrane region" description="Helical" evidence="1">
    <location>
        <begin position="349"/>
        <end position="371"/>
    </location>
</feature>
<feature type="transmembrane region" description="Helical" evidence="1">
    <location>
        <begin position="459"/>
        <end position="478"/>
    </location>
</feature>
<feature type="transmembrane region" description="Helical" evidence="1">
    <location>
        <begin position="243"/>
        <end position="261"/>
    </location>
</feature>
<feature type="transmembrane region" description="Helical" evidence="1">
    <location>
        <begin position="298"/>
        <end position="316"/>
    </location>
</feature>